<dbReference type="EMBL" id="HG917868">
    <property type="protein sequence ID" value="CDM68948.1"/>
    <property type="molecule type" value="Genomic_DNA"/>
</dbReference>
<dbReference type="eggNOG" id="COG4509">
    <property type="taxonomic scope" value="Bacteria"/>
</dbReference>
<evidence type="ECO:0008006" key="3">
    <source>
        <dbReference type="Google" id="ProtNLM"/>
    </source>
</evidence>
<reference evidence="1 2" key="1">
    <citation type="submission" date="2013-11" db="EMBL/GenBank/DDBJ databases">
        <title>Complete genome sequence of Clostridum sp. M2/40.</title>
        <authorList>
            <person name="Wibberg D."/>
            <person name="Puehler A."/>
            <person name="Schlueter A."/>
        </authorList>
    </citation>
    <scope>NUCLEOTIDE SEQUENCE [LARGE SCALE GENOMIC DNA]</scope>
    <source>
        <strain evidence="2">M2/40</strain>
    </source>
</reference>
<dbReference type="PATRIC" id="fig|1216932.3.peg.1786"/>
<gene>
    <name evidence="1" type="ORF">CM240_1790</name>
</gene>
<keyword evidence="2" id="KW-1185">Reference proteome</keyword>
<accession>W6RX51</accession>
<dbReference type="SUPFAM" id="SSF63817">
    <property type="entry name" value="Sortase"/>
    <property type="match status" value="1"/>
</dbReference>
<dbReference type="AlphaFoldDB" id="W6RX51"/>
<dbReference type="RefSeq" id="WP_044038485.1">
    <property type="nucleotide sequence ID" value="NZ_HG917868.1"/>
</dbReference>
<evidence type="ECO:0000313" key="2">
    <source>
        <dbReference type="Proteomes" id="UP000019426"/>
    </source>
</evidence>
<dbReference type="OrthoDB" id="9806013at2"/>
<dbReference type="HOGENOM" id="CLU_2615727_0_0_9"/>
<organism evidence="1 2">
    <name type="scientific">Clostridium bornimense</name>
    <dbReference type="NCBI Taxonomy" id="1216932"/>
    <lineage>
        <taxon>Bacteria</taxon>
        <taxon>Bacillati</taxon>
        <taxon>Bacillota</taxon>
        <taxon>Clostridia</taxon>
        <taxon>Eubacteriales</taxon>
        <taxon>Clostridiaceae</taxon>
        <taxon>Clostridium</taxon>
    </lineage>
</organism>
<dbReference type="Gene3D" id="2.40.260.10">
    <property type="entry name" value="Sortase"/>
    <property type="match status" value="1"/>
</dbReference>
<dbReference type="InterPro" id="IPR023365">
    <property type="entry name" value="Sortase_dom-sf"/>
</dbReference>
<name>W6RX51_9CLOT</name>
<dbReference type="Proteomes" id="UP000019426">
    <property type="component" value="Chromosome M2/40_rep1"/>
</dbReference>
<proteinExistence type="predicted"/>
<dbReference type="STRING" id="1216932.CM240_1790"/>
<evidence type="ECO:0000313" key="1">
    <source>
        <dbReference type="EMBL" id="CDM68948.1"/>
    </source>
</evidence>
<protein>
    <recommendedName>
        <fullName evidence="3">Sortase B</fullName>
    </recommendedName>
</protein>
<dbReference type="KEGG" id="clt:CM240_1790"/>
<sequence length="78" mass="8834">MLYNKNQLADGNEGVEVTQTVGYQLKSSSKDDSLEKIKNKSMFKSEIDLCEDDKIITLSTCSYEFDDARLVIHGKLLK</sequence>